<evidence type="ECO:0000256" key="11">
    <source>
        <dbReference type="HAMAP-Rule" id="MF_01926"/>
    </source>
</evidence>
<comment type="subcellular location">
    <subcellularLocation>
        <location evidence="11">Cytoplasm</location>
    </subcellularLocation>
</comment>
<accession>A0A2H0TEC6</accession>
<comment type="similarity">
    <text evidence="2 12">Belongs to the dihydrofolate reductase family.</text>
</comment>
<dbReference type="AlphaFoldDB" id="A0A2H0TEC6"/>
<dbReference type="SUPFAM" id="SSF53597">
    <property type="entry name" value="Dihydrofolate reductase-like"/>
    <property type="match status" value="1"/>
</dbReference>
<dbReference type="HAMAP" id="MF_01926">
    <property type="entry name" value="PurS"/>
    <property type="match status" value="1"/>
</dbReference>
<dbReference type="InterPro" id="IPR003850">
    <property type="entry name" value="PurS"/>
</dbReference>
<dbReference type="EC" id="6.3.5.3" evidence="11"/>
<evidence type="ECO:0000256" key="10">
    <source>
        <dbReference type="ARBA" id="ARBA00025067"/>
    </source>
</evidence>
<dbReference type="InterPro" id="IPR012259">
    <property type="entry name" value="DHFR"/>
</dbReference>
<name>A0A2H0TEC6_9BACT</name>
<dbReference type="Gene3D" id="3.40.430.10">
    <property type="entry name" value="Dihydrofolate Reductase, subunit A"/>
    <property type="match status" value="1"/>
</dbReference>
<evidence type="ECO:0000256" key="8">
    <source>
        <dbReference type="ARBA" id="ARBA00022857"/>
    </source>
</evidence>
<dbReference type="PANTHER" id="PTHR48069">
    <property type="entry name" value="DIHYDROFOLATE REDUCTASE"/>
    <property type="match status" value="1"/>
</dbReference>
<organism evidence="14 15">
    <name type="scientific">Candidatus Niyogibacteria bacterium CG10_big_fil_rev_8_21_14_0_10_46_36</name>
    <dbReference type="NCBI Taxonomy" id="1974726"/>
    <lineage>
        <taxon>Bacteria</taxon>
        <taxon>Candidatus Niyogiibacteriota</taxon>
    </lineage>
</organism>
<dbReference type="InterPro" id="IPR024072">
    <property type="entry name" value="DHFR-like_dom_sf"/>
</dbReference>
<dbReference type="CDD" id="cd00209">
    <property type="entry name" value="DHFR"/>
    <property type="match status" value="1"/>
</dbReference>
<dbReference type="InterPro" id="IPR017925">
    <property type="entry name" value="DHFR_CS"/>
</dbReference>
<dbReference type="PRINTS" id="PR00070">
    <property type="entry name" value="DHFR"/>
</dbReference>
<dbReference type="GO" id="GO:0046655">
    <property type="term" value="P:folic acid metabolic process"/>
    <property type="evidence" value="ECO:0007669"/>
    <property type="project" value="TreeGrafter"/>
</dbReference>
<keyword evidence="5 11" id="KW-0547">Nucleotide-binding</keyword>
<evidence type="ECO:0000256" key="2">
    <source>
        <dbReference type="ARBA" id="ARBA00009539"/>
    </source>
</evidence>
<keyword evidence="4 11" id="KW-0436">Ligase</keyword>
<gene>
    <name evidence="11" type="primary">purS</name>
    <name evidence="14" type="ORF">COU47_00480</name>
</gene>
<evidence type="ECO:0000313" key="14">
    <source>
        <dbReference type="EMBL" id="PIR69899.1"/>
    </source>
</evidence>
<comment type="subunit">
    <text evidence="11">Part of the FGAM synthase complex composed of 1 PurL, 1 PurQ and 2 PurS subunits.</text>
</comment>
<comment type="function">
    <text evidence="10">Key enzyme in folate metabolism. Catalyzes an essential reaction for de novo glycine and purine synthesis, and for DNA precursor synthesis.</text>
</comment>
<dbReference type="UniPathway" id="UPA00077">
    <property type="reaction ID" value="UER00158"/>
</dbReference>
<protein>
    <recommendedName>
        <fullName evidence="11">Phosphoribosylformylglycinamidine synthase subunit PurS</fullName>
        <shortName evidence="11">FGAM synthase</shortName>
        <ecNumber evidence="11">6.3.5.3</ecNumber>
    </recommendedName>
    <alternativeName>
        <fullName evidence="11">Formylglycinamide ribonucleotide amidotransferase subunit III</fullName>
        <shortName evidence="11">FGAR amidotransferase III</shortName>
        <shortName evidence="11">FGAR-AT III</shortName>
    </alternativeName>
    <alternativeName>
        <fullName evidence="11">Phosphoribosylformylglycinamidine synthase subunit III</fullName>
    </alternativeName>
</protein>
<comment type="caution">
    <text evidence="14">The sequence shown here is derived from an EMBL/GenBank/DDBJ whole genome shotgun (WGS) entry which is preliminary data.</text>
</comment>
<comment type="pathway">
    <text evidence="1">Cofactor biosynthesis; tetrahydrofolate biosynthesis; 5,6,7,8-tetrahydrofolate from 7,8-dihydrofolate: step 1/1.</text>
</comment>
<keyword evidence="3" id="KW-0554">One-carbon metabolism</keyword>
<evidence type="ECO:0000256" key="3">
    <source>
        <dbReference type="ARBA" id="ARBA00022563"/>
    </source>
</evidence>
<dbReference type="GO" id="GO:0005524">
    <property type="term" value="F:ATP binding"/>
    <property type="evidence" value="ECO:0007669"/>
    <property type="project" value="UniProtKB-UniRule"/>
</dbReference>
<proteinExistence type="inferred from homology"/>
<reference evidence="15" key="1">
    <citation type="submission" date="2017-09" db="EMBL/GenBank/DDBJ databases">
        <title>Depth-based differentiation of microbial function through sediment-hosted aquifers and enrichment of novel symbionts in the deep terrestrial subsurface.</title>
        <authorList>
            <person name="Probst A.J."/>
            <person name="Ladd B."/>
            <person name="Jarett J.K."/>
            <person name="Geller-Mcgrath D.E."/>
            <person name="Sieber C.M.K."/>
            <person name="Emerson J.B."/>
            <person name="Anantharaman K."/>
            <person name="Thomas B.C."/>
            <person name="Malmstrom R."/>
            <person name="Stieglmeier M."/>
            <person name="Klingl A."/>
            <person name="Woyke T."/>
            <person name="Ryan C.M."/>
            <person name="Banfield J.F."/>
        </authorList>
    </citation>
    <scope>NUCLEOTIDE SEQUENCE [LARGE SCALE GENOMIC DNA]</scope>
</reference>
<dbReference type="PROSITE" id="PS51330">
    <property type="entry name" value="DHFR_2"/>
    <property type="match status" value="1"/>
</dbReference>
<dbReference type="EMBL" id="PFCO01000001">
    <property type="protein sequence ID" value="PIR69899.1"/>
    <property type="molecule type" value="Genomic_DNA"/>
</dbReference>
<comment type="catalytic activity">
    <reaction evidence="11">
        <text>N(2)-formyl-N(1)-(5-phospho-beta-D-ribosyl)glycinamide + L-glutamine + ATP + H2O = 2-formamido-N(1)-(5-O-phospho-beta-D-ribosyl)acetamidine + L-glutamate + ADP + phosphate + H(+)</text>
        <dbReference type="Rhea" id="RHEA:17129"/>
        <dbReference type="ChEBI" id="CHEBI:15377"/>
        <dbReference type="ChEBI" id="CHEBI:15378"/>
        <dbReference type="ChEBI" id="CHEBI:29985"/>
        <dbReference type="ChEBI" id="CHEBI:30616"/>
        <dbReference type="ChEBI" id="CHEBI:43474"/>
        <dbReference type="ChEBI" id="CHEBI:58359"/>
        <dbReference type="ChEBI" id="CHEBI:147286"/>
        <dbReference type="ChEBI" id="CHEBI:147287"/>
        <dbReference type="ChEBI" id="CHEBI:456216"/>
        <dbReference type="EC" id="6.3.5.3"/>
    </reaction>
</comment>
<dbReference type="GO" id="GO:0004146">
    <property type="term" value="F:dihydrofolate reductase activity"/>
    <property type="evidence" value="ECO:0007669"/>
    <property type="project" value="InterPro"/>
</dbReference>
<evidence type="ECO:0000259" key="13">
    <source>
        <dbReference type="PROSITE" id="PS51330"/>
    </source>
</evidence>
<comment type="similarity">
    <text evidence="11">Belongs to the PurS family.</text>
</comment>
<sequence length="255" mass="28847">MAVSMIAAMAKNNVIGHRGKLPWHLPKDMAYFASMTKGHPVIMGRKTFESIGKKPLPQRTNIVITKRDVYAAPGCLVAHSLGEGLFYAQISPHAEEIFIIGGSVVYKEGLRYTERLYITEIDYECEGDAFFPDIDSSWWKEISRIEALPDEENMHRHAYVTYAKLTEKERSVLERAFHVVVEIMPKDSILDPEGAAIMKGLHTLGFTHVNRVRIGKRIQLEMRGTSSASIRKSVESMCQKLLANSIIEYYAIQVM</sequence>
<evidence type="ECO:0000256" key="5">
    <source>
        <dbReference type="ARBA" id="ARBA00022741"/>
    </source>
</evidence>
<dbReference type="Pfam" id="PF00186">
    <property type="entry name" value="DHFR_1"/>
    <property type="match status" value="1"/>
</dbReference>
<dbReference type="InterPro" id="IPR001796">
    <property type="entry name" value="DHFR_dom"/>
</dbReference>
<dbReference type="InterPro" id="IPR036604">
    <property type="entry name" value="PurS-like_sf"/>
</dbReference>
<evidence type="ECO:0000313" key="15">
    <source>
        <dbReference type="Proteomes" id="UP000231503"/>
    </source>
</evidence>
<comment type="function">
    <text evidence="11">Part of the phosphoribosylformylglycinamidine synthase complex involved in the purines biosynthetic pathway. Catalyzes the ATP-dependent conversion of formylglycinamide ribonucleotide (FGAR) and glutamine to yield formylglycinamidine ribonucleotide (FGAM) and glutamate. The FGAM synthase complex is composed of three subunits. PurQ produces an ammonia molecule by converting glutamine to glutamate. PurL transfers the ammonia molecule to FGAR to form FGAM in an ATP-dependent manner. PurS interacts with PurQ and PurL and is thought to assist in the transfer of the ammonia molecule from PurQ to PurL.</text>
</comment>
<keyword evidence="11" id="KW-0963">Cytoplasm</keyword>
<dbReference type="SUPFAM" id="SSF82697">
    <property type="entry name" value="PurS-like"/>
    <property type="match status" value="1"/>
</dbReference>
<keyword evidence="7 11" id="KW-0067">ATP-binding</keyword>
<dbReference type="GO" id="GO:0046654">
    <property type="term" value="P:tetrahydrofolate biosynthetic process"/>
    <property type="evidence" value="ECO:0007669"/>
    <property type="project" value="UniProtKB-UniPathway"/>
</dbReference>
<feature type="domain" description="DHFR" evidence="13">
    <location>
        <begin position="2"/>
        <end position="164"/>
    </location>
</feature>
<dbReference type="GO" id="GO:0046452">
    <property type="term" value="P:dihydrofolate metabolic process"/>
    <property type="evidence" value="ECO:0007669"/>
    <property type="project" value="TreeGrafter"/>
</dbReference>
<dbReference type="Proteomes" id="UP000231503">
    <property type="component" value="Unassembled WGS sequence"/>
</dbReference>
<dbReference type="PANTHER" id="PTHR48069:SF3">
    <property type="entry name" value="DIHYDROFOLATE REDUCTASE"/>
    <property type="match status" value="1"/>
</dbReference>
<dbReference type="NCBIfam" id="NF004630">
    <property type="entry name" value="PRK05974.1"/>
    <property type="match status" value="1"/>
</dbReference>
<dbReference type="GO" id="GO:0005829">
    <property type="term" value="C:cytosol"/>
    <property type="evidence" value="ECO:0007669"/>
    <property type="project" value="TreeGrafter"/>
</dbReference>
<dbReference type="GO" id="GO:0004642">
    <property type="term" value="F:phosphoribosylformylglycinamidine synthase activity"/>
    <property type="evidence" value="ECO:0007669"/>
    <property type="project" value="UniProtKB-UniRule"/>
</dbReference>
<dbReference type="GO" id="GO:0070401">
    <property type="term" value="F:NADP+ binding"/>
    <property type="evidence" value="ECO:0007669"/>
    <property type="project" value="UniProtKB-ARBA"/>
</dbReference>
<dbReference type="Pfam" id="PF02700">
    <property type="entry name" value="PurS"/>
    <property type="match status" value="1"/>
</dbReference>
<dbReference type="PROSITE" id="PS00075">
    <property type="entry name" value="DHFR_1"/>
    <property type="match status" value="1"/>
</dbReference>
<keyword evidence="9" id="KW-0560">Oxidoreductase</keyword>
<evidence type="ECO:0000256" key="4">
    <source>
        <dbReference type="ARBA" id="ARBA00022598"/>
    </source>
</evidence>
<dbReference type="Gene3D" id="3.30.1280.10">
    <property type="entry name" value="Phosphoribosylformylglycinamidine synthase subunit PurS"/>
    <property type="match status" value="1"/>
</dbReference>
<evidence type="ECO:0000256" key="1">
    <source>
        <dbReference type="ARBA" id="ARBA00004903"/>
    </source>
</evidence>
<evidence type="ECO:0000256" key="6">
    <source>
        <dbReference type="ARBA" id="ARBA00022755"/>
    </source>
</evidence>
<evidence type="ECO:0000256" key="12">
    <source>
        <dbReference type="RuleBase" id="RU004474"/>
    </source>
</evidence>
<keyword evidence="8" id="KW-0521">NADP</keyword>
<dbReference type="NCBIfam" id="TIGR00302">
    <property type="entry name" value="phosphoribosylformylglycinamidine synthase subunit PurS"/>
    <property type="match status" value="1"/>
</dbReference>
<evidence type="ECO:0000256" key="9">
    <source>
        <dbReference type="ARBA" id="ARBA00023002"/>
    </source>
</evidence>
<dbReference type="GO" id="GO:0006730">
    <property type="term" value="P:one-carbon metabolic process"/>
    <property type="evidence" value="ECO:0007669"/>
    <property type="project" value="UniProtKB-KW"/>
</dbReference>
<dbReference type="FunFam" id="3.40.430.10:FF:000001">
    <property type="entry name" value="Dihydrofolate reductase"/>
    <property type="match status" value="1"/>
</dbReference>
<comment type="pathway">
    <text evidence="11">Purine metabolism; IMP biosynthesis via de novo pathway; 5-amino-1-(5-phospho-D-ribosyl)imidazole from N(2)-formyl-N(1)-(5-phospho-D-ribosyl)glycinamide: step 1/2.</text>
</comment>
<evidence type="ECO:0000256" key="7">
    <source>
        <dbReference type="ARBA" id="ARBA00022840"/>
    </source>
</evidence>
<dbReference type="UniPathway" id="UPA00074">
    <property type="reaction ID" value="UER00128"/>
</dbReference>
<dbReference type="GO" id="GO:0006189">
    <property type="term" value="P:'de novo' IMP biosynthetic process"/>
    <property type="evidence" value="ECO:0007669"/>
    <property type="project" value="UniProtKB-UniRule"/>
</dbReference>
<keyword evidence="6 11" id="KW-0658">Purine biosynthesis</keyword>